<dbReference type="GO" id="GO:0005739">
    <property type="term" value="C:mitochondrion"/>
    <property type="evidence" value="ECO:0007669"/>
    <property type="project" value="TreeGrafter"/>
</dbReference>
<dbReference type="InterPro" id="IPR005996">
    <property type="entry name" value="Ribosomal_uL30_bac-type"/>
</dbReference>
<dbReference type="RefSeq" id="XP_049263480.1">
    <property type="nucleotide sequence ID" value="XM_049407084.1"/>
</dbReference>
<dbReference type="GeneID" id="73470049"/>
<comment type="caution">
    <text evidence="3">The sequence shown here is derived from an EMBL/GenBank/DDBJ whole genome shotgun (WGS) entry which is preliminary data.</text>
</comment>
<evidence type="ECO:0000313" key="4">
    <source>
        <dbReference type="Proteomes" id="UP000694255"/>
    </source>
</evidence>
<dbReference type="Proteomes" id="UP000694255">
    <property type="component" value="Unassembled WGS sequence"/>
</dbReference>
<evidence type="ECO:0000313" key="3">
    <source>
        <dbReference type="EMBL" id="KAG7663248.1"/>
    </source>
</evidence>
<name>A0A8J5QMW0_9ASCO</name>
<dbReference type="OrthoDB" id="509901at2759"/>
<dbReference type="GO" id="GO:0006412">
    <property type="term" value="P:translation"/>
    <property type="evidence" value="ECO:0007669"/>
    <property type="project" value="InterPro"/>
</dbReference>
<dbReference type="GO" id="GO:0003735">
    <property type="term" value="F:structural constituent of ribosome"/>
    <property type="evidence" value="ECO:0007669"/>
    <property type="project" value="InterPro"/>
</dbReference>
<evidence type="ECO:0000256" key="1">
    <source>
        <dbReference type="ARBA" id="ARBA00035281"/>
    </source>
</evidence>
<dbReference type="PANTHER" id="PTHR15892">
    <property type="entry name" value="MITOCHONDRIAL RIBOSOMAL PROTEIN L30"/>
    <property type="match status" value="1"/>
</dbReference>
<keyword evidence="4" id="KW-1185">Reference proteome</keyword>
<feature type="domain" description="Large ribosomal subunit protein uL30-like ferredoxin-like fold" evidence="2">
    <location>
        <begin position="12"/>
        <end position="62"/>
    </location>
</feature>
<dbReference type="Pfam" id="PF00327">
    <property type="entry name" value="Ribosomal_L30"/>
    <property type="match status" value="1"/>
</dbReference>
<gene>
    <name evidence="3" type="ORF">J8A68_003248</name>
</gene>
<dbReference type="NCBIfam" id="TIGR01308">
    <property type="entry name" value="rpmD_bact"/>
    <property type="match status" value="1"/>
</dbReference>
<proteinExistence type="predicted"/>
<sequence>MSSIDAAKQLFFKITQHRSVIGMPRKLRRTVRSLGLNHRDVTVYQTISPSTAVKLSKVKELVKVELADQKLSRREVNLTRKYKPGFSVVKSDA</sequence>
<protein>
    <recommendedName>
        <fullName evidence="1">Large ribosomal subunit protein uL30m</fullName>
    </recommendedName>
</protein>
<dbReference type="EMBL" id="JAGSYN010000142">
    <property type="protein sequence ID" value="KAG7663248.1"/>
    <property type="molecule type" value="Genomic_DNA"/>
</dbReference>
<dbReference type="InterPro" id="IPR016082">
    <property type="entry name" value="Ribosomal_uL30_ferredoxin-like"/>
</dbReference>
<accession>A0A8J5QMW0</accession>
<reference evidence="3 4" key="1">
    <citation type="journal article" date="2021" name="DNA Res.">
        <title>Genome analysis of Candida subhashii reveals its hybrid nature and dual mitochondrial genome conformations.</title>
        <authorList>
            <person name="Mixao V."/>
            <person name="Hegedusova E."/>
            <person name="Saus E."/>
            <person name="Pryszcz L.P."/>
            <person name="Cillingova A."/>
            <person name="Nosek J."/>
            <person name="Gabaldon T."/>
        </authorList>
    </citation>
    <scope>NUCLEOTIDE SEQUENCE [LARGE SCALE GENOMIC DNA]</scope>
    <source>
        <strain evidence="3 4">CBS 10753</strain>
    </source>
</reference>
<dbReference type="CDD" id="cd01658">
    <property type="entry name" value="Ribosomal_L30"/>
    <property type="match status" value="1"/>
</dbReference>
<dbReference type="PANTHER" id="PTHR15892:SF2">
    <property type="entry name" value="LARGE RIBOSOMAL SUBUNIT PROTEIN UL30M"/>
    <property type="match status" value="1"/>
</dbReference>
<evidence type="ECO:0000259" key="2">
    <source>
        <dbReference type="Pfam" id="PF00327"/>
    </source>
</evidence>
<dbReference type="GO" id="GO:0015934">
    <property type="term" value="C:large ribosomal subunit"/>
    <property type="evidence" value="ECO:0007669"/>
    <property type="project" value="InterPro"/>
</dbReference>
<dbReference type="AlphaFoldDB" id="A0A8J5QMW0"/>
<organism evidence="3 4">
    <name type="scientific">[Candida] subhashii</name>
    <dbReference type="NCBI Taxonomy" id="561895"/>
    <lineage>
        <taxon>Eukaryota</taxon>
        <taxon>Fungi</taxon>
        <taxon>Dikarya</taxon>
        <taxon>Ascomycota</taxon>
        <taxon>Saccharomycotina</taxon>
        <taxon>Pichiomycetes</taxon>
        <taxon>Debaryomycetaceae</taxon>
        <taxon>Spathaspora</taxon>
    </lineage>
</organism>